<accession>A0ABQ2D1I0</accession>
<gene>
    <name evidence="1" type="ORF">GCM10008938_29930</name>
</gene>
<organism evidence="1 2">
    <name type="scientific">Deinococcus roseus</name>
    <dbReference type="NCBI Taxonomy" id="392414"/>
    <lineage>
        <taxon>Bacteria</taxon>
        <taxon>Thermotogati</taxon>
        <taxon>Deinococcota</taxon>
        <taxon>Deinococci</taxon>
        <taxon>Deinococcales</taxon>
        <taxon>Deinococcaceae</taxon>
        <taxon>Deinococcus</taxon>
    </lineage>
</organism>
<sequence>MDTPAHPCECDELPQAVQEGAILEVIFARSDAEVILYAIPHPSGIEDDALSIRHCPFCGRMFASTPYMDHLARQQEMSNRLKG</sequence>
<evidence type="ECO:0000313" key="1">
    <source>
        <dbReference type="EMBL" id="GGJ41899.1"/>
    </source>
</evidence>
<protein>
    <recommendedName>
        <fullName evidence="3">C2H2-type domain-containing protein</fullName>
    </recommendedName>
</protein>
<evidence type="ECO:0008006" key="3">
    <source>
        <dbReference type="Google" id="ProtNLM"/>
    </source>
</evidence>
<proteinExistence type="predicted"/>
<comment type="caution">
    <text evidence="1">The sequence shown here is derived from an EMBL/GenBank/DDBJ whole genome shotgun (WGS) entry which is preliminary data.</text>
</comment>
<dbReference type="Proteomes" id="UP000632222">
    <property type="component" value="Unassembled WGS sequence"/>
</dbReference>
<reference evidence="2" key="1">
    <citation type="journal article" date="2019" name="Int. J. Syst. Evol. Microbiol.">
        <title>The Global Catalogue of Microorganisms (GCM) 10K type strain sequencing project: providing services to taxonomists for standard genome sequencing and annotation.</title>
        <authorList>
            <consortium name="The Broad Institute Genomics Platform"/>
            <consortium name="The Broad Institute Genome Sequencing Center for Infectious Disease"/>
            <person name="Wu L."/>
            <person name="Ma J."/>
        </authorList>
    </citation>
    <scope>NUCLEOTIDE SEQUENCE [LARGE SCALE GENOMIC DNA]</scope>
    <source>
        <strain evidence="2">JCM 14370</strain>
    </source>
</reference>
<evidence type="ECO:0000313" key="2">
    <source>
        <dbReference type="Proteomes" id="UP000632222"/>
    </source>
</evidence>
<dbReference type="RefSeq" id="WP_189003691.1">
    <property type="nucleotide sequence ID" value="NZ_BMOD01000011.1"/>
</dbReference>
<dbReference type="EMBL" id="BMOD01000011">
    <property type="protein sequence ID" value="GGJ41899.1"/>
    <property type="molecule type" value="Genomic_DNA"/>
</dbReference>
<keyword evidence="2" id="KW-1185">Reference proteome</keyword>
<name>A0ABQ2D1I0_9DEIO</name>